<proteinExistence type="predicted"/>
<reference evidence="1" key="1">
    <citation type="submission" date="2024-09" db="EMBL/GenBank/DDBJ databases">
        <title>Draft Genome Sequences of Neofusicoccum parvum.</title>
        <authorList>
            <person name="Ashida A."/>
            <person name="Camagna M."/>
            <person name="Tanaka A."/>
            <person name="Takemoto D."/>
        </authorList>
    </citation>
    <scope>NUCLEOTIDE SEQUENCE</scope>
    <source>
        <strain evidence="1">PPO83</strain>
    </source>
</reference>
<comment type="caution">
    <text evidence="1">The sequence shown here is derived from an EMBL/GenBank/DDBJ whole genome shotgun (WGS) entry which is preliminary data.</text>
</comment>
<sequence>MAANDDNYTPHIMDSDLPEPWSADQQMFDSAFNNPDLHDLHGETTPFDYNQYLNNDAFSSPAPGQANLAGYPSPAKVFPGRTEQTSAPLPQHSSLKPRSHMSSSPDSSSQDSSSESSGRRKRRMTSSNSSPSALFDGCMDGHGHMDEWSKDPMAGLEYAGNPRDSMLVKREIETDVDTINKNLAANLEVHSSSSSPALFNFSSPDQTVAPSKLEQHSADSQSIVQRSAAPKETGFFIGSRDESPMSGLSGSQDASPGAMFGGAHSPAAFSSNDMFQNMPVWNGSGLNSAFQTHPWQNELSPTQRPMSYPVSDLTVFQNSILDDPEKPANGGEVRICQNCVQRERKRAARKRVKKQEDEEAWAEYEYERVIVFNDKEYKEWQPVTPPKNDGSANSITYSPNAMQIEVPMRIACYCRHQGEKNGFRVIFTIKDHLNNVVAQAMTTLHQVLVQSGPYMTAHDPQFSMMNPLTIPPYNSGPSTPGSNGGLVTPGQRSGSIDNMAQMFYSVPNSAHHSRAPSPSMGRQPMGAFTPTNMSNVVGTTMSMIQPQMDSRNQVAAPPQIYKVTPHEYSKSGGIEVSCLGSNFTRNMDILFGDTVATTTTFWNSQLLVCLLPPSAHAGPVAVTVRTQTGFTAPAVAGPSATFTYVDDEDQRICEMALRILCQKQSGNAKTDDYRGFARHIVGMAAGWSAGSMSGGNMQQRSACGFDGPPMDTEEMLLRCLDLIDMDDSPHPPRFNLRNKTGATFLSLASSLGYGRIVAGLLARGANPDTRDRGGYTPLMMAAMHGHIQIVRRLILKGADPMLRSLPGYLASDFAVSRELLDALQRVRSHRRTRSAGSASFPMRSRASSIASAHSMWESSTPSHVSDYSSAEADYEDEAYEEIYPENADKDTDVKKMSVAQAAADHLLDEACAEQFDAAESSDAKSSLNVELGKKSLTKEEQEQVRRAHAQKLKRIRSDRNLFFIWIPLLLLILCAMLRSKIPQLLAAASAVFGAVQERTTSGRIVEVA</sequence>
<name>A0ACB5S2Q4_9PEZI</name>
<dbReference type="EMBL" id="BSXG01000033">
    <property type="protein sequence ID" value="GME27059.1"/>
    <property type="molecule type" value="Genomic_DNA"/>
</dbReference>
<organism evidence="1 2">
    <name type="scientific">Neofusicoccum parvum</name>
    <dbReference type="NCBI Taxonomy" id="310453"/>
    <lineage>
        <taxon>Eukaryota</taxon>
        <taxon>Fungi</taxon>
        <taxon>Dikarya</taxon>
        <taxon>Ascomycota</taxon>
        <taxon>Pezizomycotina</taxon>
        <taxon>Dothideomycetes</taxon>
        <taxon>Dothideomycetes incertae sedis</taxon>
        <taxon>Botryosphaeriales</taxon>
        <taxon>Botryosphaeriaceae</taxon>
        <taxon>Neofusicoccum</taxon>
    </lineage>
</organism>
<dbReference type="Proteomes" id="UP001165186">
    <property type="component" value="Unassembled WGS sequence"/>
</dbReference>
<gene>
    <name evidence="1" type="primary">g12106</name>
    <name evidence="1" type="ORF">NpPPO83_00012106</name>
</gene>
<evidence type="ECO:0000313" key="2">
    <source>
        <dbReference type="Proteomes" id="UP001165186"/>
    </source>
</evidence>
<protein>
    <submittedName>
        <fullName evidence="1">Uncharacterized protein</fullName>
    </submittedName>
</protein>
<evidence type="ECO:0000313" key="1">
    <source>
        <dbReference type="EMBL" id="GME27059.1"/>
    </source>
</evidence>
<keyword evidence="2" id="KW-1185">Reference proteome</keyword>
<accession>A0ACB5S2Q4</accession>